<dbReference type="SUPFAM" id="SSF81383">
    <property type="entry name" value="F-box domain"/>
    <property type="match status" value="1"/>
</dbReference>
<feature type="domain" description="F-box" evidence="1">
    <location>
        <begin position="26"/>
        <end position="59"/>
    </location>
</feature>
<name>A0AAV1C398_OLDCO</name>
<reference evidence="2" key="1">
    <citation type="submission" date="2023-03" db="EMBL/GenBank/DDBJ databases">
        <authorList>
            <person name="Julca I."/>
        </authorList>
    </citation>
    <scope>NUCLEOTIDE SEQUENCE</scope>
</reference>
<dbReference type="InterPro" id="IPR001810">
    <property type="entry name" value="F-box_dom"/>
</dbReference>
<organism evidence="2 3">
    <name type="scientific">Oldenlandia corymbosa var. corymbosa</name>
    <dbReference type="NCBI Taxonomy" id="529605"/>
    <lineage>
        <taxon>Eukaryota</taxon>
        <taxon>Viridiplantae</taxon>
        <taxon>Streptophyta</taxon>
        <taxon>Embryophyta</taxon>
        <taxon>Tracheophyta</taxon>
        <taxon>Spermatophyta</taxon>
        <taxon>Magnoliopsida</taxon>
        <taxon>eudicotyledons</taxon>
        <taxon>Gunneridae</taxon>
        <taxon>Pentapetalae</taxon>
        <taxon>asterids</taxon>
        <taxon>lamiids</taxon>
        <taxon>Gentianales</taxon>
        <taxon>Rubiaceae</taxon>
        <taxon>Rubioideae</taxon>
        <taxon>Spermacoceae</taxon>
        <taxon>Hedyotis-Oldenlandia complex</taxon>
        <taxon>Oldenlandia</taxon>
    </lineage>
</organism>
<dbReference type="Pfam" id="PF00646">
    <property type="entry name" value="F-box"/>
    <property type="match status" value="1"/>
</dbReference>
<dbReference type="PANTHER" id="PTHR31900:SF30">
    <property type="entry name" value="SUPERFAMILY PROTEIN, PUTATIVE-RELATED"/>
    <property type="match status" value="1"/>
</dbReference>
<evidence type="ECO:0000313" key="3">
    <source>
        <dbReference type="Proteomes" id="UP001161247"/>
    </source>
</evidence>
<evidence type="ECO:0000259" key="1">
    <source>
        <dbReference type="Pfam" id="PF00646"/>
    </source>
</evidence>
<dbReference type="InterPro" id="IPR036047">
    <property type="entry name" value="F-box-like_dom_sf"/>
</dbReference>
<evidence type="ECO:0000313" key="2">
    <source>
        <dbReference type="EMBL" id="CAI9089154.1"/>
    </source>
</evidence>
<accession>A0AAV1C398</accession>
<dbReference type="Proteomes" id="UP001161247">
    <property type="component" value="Chromosome 1"/>
</dbReference>
<dbReference type="PANTHER" id="PTHR31900">
    <property type="entry name" value="F-BOX/RNI SUPERFAMILY PROTEIN-RELATED"/>
    <property type="match status" value="1"/>
</dbReference>
<keyword evidence="3" id="KW-1185">Reference proteome</keyword>
<gene>
    <name evidence="2" type="ORF">OLC1_LOCUS1559</name>
</gene>
<proteinExistence type="predicted"/>
<dbReference type="EMBL" id="OX459118">
    <property type="protein sequence ID" value="CAI9089154.1"/>
    <property type="molecule type" value="Genomic_DNA"/>
</dbReference>
<dbReference type="InterPro" id="IPR050232">
    <property type="entry name" value="FBL13/AtMIF1-like"/>
</dbReference>
<dbReference type="AlphaFoldDB" id="A0AAV1C398"/>
<dbReference type="SUPFAM" id="SSF52047">
    <property type="entry name" value="RNI-like"/>
    <property type="match status" value="1"/>
</dbReference>
<protein>
    <submittedName>
        <fullName evidence="2">OLC1v1023664C1</fullName>
    </submittedName>
</protein>
<sequence length="414" mass="47512">MDGKPNLMKQNLKGICYADANSEDRLCNLPDLLLSNILSCLSIQEATRSSVLSRSWVDKWTAINKLKILYQPQYPEMLFLKNVEKILGKVSCIKEVELSCCSERILESHINALLSVVLKCESFRSLFFEDIGRNVVFSSSLFGVNLLTKLVLRSCRFAFSADICFHHLRSLKLNLVLLENSDNTPRKIFFNMPVLEEFESSWCTFFNVKSIKIDPPLLASFEMTSCKYYDNHFRMHDQCVCGDLWVLDLSSRVMMALQRVAPYPFPMFDNLKHVKFSLLCGYLHITAVELLQNTPHLEMLIISSEMCEECRKCTDAERGACISRNSSWFESGIGNKSLPANFLAHLKMVRFEYSPAWDLEIFLVKFLLMHASVLEELRFPFSCAVLSKEIEDQFLLFPGASSPVSLVFYPQRIN</sequence>